<dbReference type="AlphaFoldDB" id="A0A914PS37"/>
<proteinExistence type="predicted"/>
<dbReference type="Proteomes" id="UP000887578">
    <property type="component" value="Unplaced"/>
</dbReference>
<keyword evidence="1" id="KW-1185">Reference proteome</keyword>
<dbReference type="WBParaSite" id="PDA_v2.g21453.t1">
    <property type="protein sequence ID" value="PDA_v2.g21453.t1"/>
    <property type="gene ID" value="PDA_v2.g21453"/>
</dbReference>
<sequence>MVKKYFVAIKRRYIDIGGNSCELTPPYKEHTNEKYKDYWPKWYNPDIMSPDDVNQKLDDIAGAFYNRKLLKLVFFMYI</sequence>
<evidence type="ECO:0000313" key="1">
    <source>
        <dbReference type="Proteomes" id="UP000887578"/>
    </source>
</evidence>
<protein>
    <submittedName>
        <fullName evidence="2">Uncharacterized protein</fullName>
    </submittedName>
</protein>
<name>A0A914PS37_9BILA</name>
<organism evidence="1 2">
    <name type="scientific">Panagrolaimus davidi</name>
    <dbReference type="NCBI Taxonomy" id="227884"/>
    <lineage>
        <taxon>Eukaryota</taxon>
        <taxon>Metazoa</taxon>
        <taxon>Ecdysozoa</taxon>
        <taxon>Nematoda</taxon>
        <taxon>Chromadorea</taxon>
        <taxon>Rhabditida</taxon>
        <taxon>Tylenchina</taxon>
        <taxon>Panagrolaimomorpha</taxon>
        <taxon>Panagrolaimoidea</taxon>
        <taxon>Panagrolaimidae</taxon>
        <taxon>Panagrolaimus</taxon>
    </lineage>
</organism>
<reference evidence="2" key="1">
    <citation type="submission" date="2022-11" db="UniProtKB">
        <authorList>
            <consortium name="WormBaseParasite"/>
        </authorList>
    </citation>
    <scope>IDENTIFICATION</scope>
</reference>
<evidence type="ECO:0000313" key="2">
    <source>
        <dbReference type="WBParaSite" id="PDA_v2.g21453.t1"/>
    </source>
</evidence>
<accession>A0A914PS37</accession>